<reference evidence="1" key="1">
    <citation type="submission" date="2022-08" db="EMBL/GenBank/DDBJ databases">
        <authorList>
            <person name="Gutierrez-Valencia J."/>
        </authorList>
    </citation>
    <scope>NUCLEOTIDE SEQUENCE</scope>
</reference>
<gene>
    <name evidence="1" type="ORF">LITE_LOCUS42261</name>
</gene>
<feature type="non-terminal residue" evidence="1">
    <location>
        <position position="1"/>
    </location>
</feature>
<keyword evidence="2" id="KW-1185">Reference proteome</keyword>
<organism evidence="1 2">
    <name type="scientific">Linum tenue</name>
    <dbReference type="NCBI Taxonomy" id="586396"/>
    <lineage>
        <taxon>Eukaryota</taxon>
        <taxon>Viridiplantae</taxon>
        <taxon>Streptophyta</taxon>
        <taxon>Embryophyta</taxon>
        <taxon>Tracheophyta</taxon>
        <taxon>Spermatophyta</taxon>
        <taxon>Magnoliopsida</taxon>
        <taxon>eudicotyledons</taxon>
        <taxon>Gunneridae</taxon>
        <taxon>Pentapetalae</taxon>
        <taxon>rosids</taxon>
        <taxon>fabids</taxon>
        <taxon>Malpighiales</taxon>
        <taxon>Linaceae</taxon>
        <taxon>Linum</taxon>
    </lineage>
</organism>
<accession>A0AAV0QC57</accession>
<dbReference type="AlphaFoldDB" id="A0AAV0QC57"/>
<evidence type="ECO:0000313" key="1">
    <source>
        <dbReference type="EMBL" id="CAI0541857.1"/>
    </source>
</evidence>
<protein>
    <submittedName>
        <fullName evidence="1">Uncharacterized protein</fullName>
    </submittedName>
</protein>
<evidence type="ECO:0000313" key="2">
    <source>
        <dbReference type="Proteomes" id="UP001154282"/>
    </source>
</evidence>
<dbReference type="EMBL" id="CAMGYJ010000009">
    <property type="protein sequence ID" value="CAI0541857.1"/>
    <property type="molecule type" value="Genomic_DNA"/>
</dbReference>
<comment type="caution">
    <text evidence="1">The sequence shown here is derived from an EMBL/GenBank/DDBJ whole genome shotgun (WGS) entry which is preliminary data.</text>
</comment>
<sequence>GNSRIDSDRAACSSRWIRSETRGFPAISQKNHVRAVEVVSFPARTKLITMSLRNLCLCFSPSNSIDELQTMNLASRS</sequence>
<proteinExistence type="predicted"/>
<dbReference type="Proteomes" id="UP001154282">
    <property type="component" value="Unassembled WGS sequence"/>
</dbReference>
<name>A0AAV0QC57_9ROSI</name>